<organism evidence="1 2">
    <name type="scientific">Streptomyces levis</name>
    <dbReference type="NCBI Taxonomy" id="285566"/>
    <lineage>
        <taxon>Bacteria</taxon>
        <taxon>Bacillati</taxon>
        <taxon>Actinomycetota</taxon>
        <taxon>Actinomycetes</taxon>
        <taxon>Kitasatosporales</taxon>
        <taxon>Streptomycetaceae</taxon>
        <taxon>Streptomyces</taxon>
    </lineage>
</organism>
<reference evidence="1 2" key="1">
    <citation type="journal article" date="2019" name="Int. J. Syst. Evol. Microbiol.">
        <title>The Global Catalogue of Microorganisms (GCM) 10K type strain sequencing project: providing services to taxonomists for standard genome sequencing and annotation.</title>
        <authorList>
            <consortium name="The Broad Institute Genomics Platform"/>
            <consortium name="The Broad Institute Genome Sequencing Center for Infectious Disease"/>
            <person name="Wu L."/>
            <person name="Ma J."/>
        </authorList>
    </citation>
    <scope>NUCLEOTIDE SEQUENCE [LARGE SCALE GENOMIC DNA]</scope>
    <source>
        <strain evidence="1 2">JCM 6924</strain>
    </source>
</reference>
<protein>
    <recommendedName>
        <fullName evidence="3">DUF551 domain-containing protein</fullName>
    </recommendedName>
</protein>
<name>A0ABN3P3B2_9ACTN</name>
<proteinExistence type="predicted"/>
<gene>
    <name evidence="1" type="ORF">GCM10010423_70350</name>
</gene>
<keyword evidence="2" id="KW-1185">Reference proteome</keyword>
<dbReference type="Proteomes" id="UP001501095">
    <property type="component" value="Unassembled WGS sequence"/>
</dbReference>
<sequence>MTTWDDAWSAVSYAEVRQYCSASAEALEAAGLPPAERWDESGGTAFYWPKGDPALTHGPWTNGIVVFWGTRGARRGWGCASLDAAGSPLLEAATWLPVAPFVAPGLLAEHLRRLLSEGVAEPEPER</sequence>
<evidence type="ECO:0000313" key="2">
    <source>
        <dbReference type="Proteomes" id="UP001501095"/>
    </source>
</evidence>
<accession>A0ABN3P3B2</accession>
<evidence type="ECO:0000313" key="1">
    <source>
        <dbReference type="EMBL" id="GAA2558396.1"/>
    </source>
</evidence>
<evidence type="ECO:0008006" key="3">
    <source>
        <dbReference type="Google" id="ProtNLM"/>
    </source>
</evidence>
<comment type="caution">
    <text evidence="1">The sequence shown here is derived from an EMBL/GenBank/DDBJ whole genome shotgun (WGS) entry which is preliminary data.</text>
</comment>
<dbReference type="EMBL" id="BAAATM010000027">
    <property type="protein sequence ID" value="GAA2558396.1"/>
    <property type="molecule type" value="Genomic_DNA"/>
</dbReference>